<dbReference type="AlphaFoldDB" id="A0A167GZR0"/>
<feature type="domain" description="Phage tail fibre protein N-terminal" evidence="1">
    <location>
        <begin position="1"/>
        <end position="101"/>
    </location>
</feature>
<evidence type="ECO:0000313" key="2">
    <source>
        <dbReference type="EMBL" id="KZN57478.1"/>
    </source>
</evidence>
<gene>
    <name evidence="2" type="ORF">N473_06875</name>
</gene>
<dbReference type="Proteomes" id="UP000076486">
    <property type="component" value="Unassembled WGS sequence"/>
</dbReference>
<dbReference type="Pfam" id="PF12571">
    <property type="entry name" value="Phage_tail_fib"/>
    <property type="match status" value="1"/>
</dbReference>
<organism evidence="2 3">
    <name type="scientific">Pseudoalteromonas luteoviolacea CPMOR-1</name>
    <dbReference type="NCBI Taxonomy" id="1365248"/>
    <lineage>
        <taxon>Bacteria</taxon>
        <taxon>Pseudomonadati</taxon>
        <taxon>Pseudomonadota</taxon>
        <taxon>Gammaproteobacteria</taxon>
        <taxon>Alteromonadales</taxon>
        <taxon>Pseudoalteromonadaceae</taxon>
        <taxon>Pseudoalteromonas</taxon>
    </lineage>
</organism>
<accession>A0A167GZR0</accession>
<proteinExistence type="predicted"/>
<dbReference type="InterPro" id="IPR022225">
    <property type="entry name" value="Phage_tail_fibre_N"/>
</dbReference>
<protein>
    <submittedName>
        <fullName evidence="2">Tail fiber protein</fullName>
    </submittedName>
</protein>
<evidence type="ECO:0000313" key="3">
    <source>
        <dbReference type="Proteomes" id="UP000076486"/>
    </source>
</evidence>
<dbReference type="EMBL" id="AUYC01000095">
    <property type="protein sequence ID" value="KZN57478.1"/>
    <property type="molecule type" value="Genomic_DNA"/>
</dbReference>
<name>A0A167GZR0_9GAMM</name>
<evidence type="ECO:0000259" key="1">
    <source>
        <dbReference type="Pfam" id="PF12571"/>
    </source>
</evidence>
<comment type="caution">
    <text evidence="2">The sequence shown here is derived from an EMBL/GenBank/DDBJ whole genome shotgun (WGS) entry which is preliminary data.</text>
</comment>
<sequence>MSDYTPIITQAGINAAANAKDSGIHINISHIAVGTVGYTPTRDQTALRNERDRSQVVSVADAGPGQIHITAEFKSTSEYPVREVGFFLEDGTLFAAWSHPDNTLFYQTPLSTVIQGFDLLLSAVPVSAIDVTTTGDINMFYGAEFVAMCDAQTRIATAQIKSNHREIFLNDKLMNIGV</sequence>
<dbReference type="RefSeq" id="WP_063370374.1">
    <property type="nucleotide sequence ID" value="NZ_AUYC01000095.1"/>
</dbReference>
<dbReference type="PATRIC" id="fig|1365248.3.peg.5402"/>
<reference evidence="2 3" key="1">
    <citation type="submission" date="2013-07" db="EMBL/GenBank/DDBJ databases">
        <title>Comparative Genomic and Metabolomic Analysis of Twelve Strains of Pseudoalteromonas luteoviolacea.</title>
        <authorList>
            <person name="Vynne N.G."/>
            <person name="Mansson M."/>
            <person name="Gram L."/>
        </authorList>
    </citation>
    <scope>NUCLEOTIDE SEQUENCE [LARGE SCALE GENOMIC DNA]</scope>
    <source>
        <strain evidence="2 3">CPMOR-1</strain>
    </source>
</reference>